<dbReference type="InterPro" id="IPR037294">
    <property type="entry name" value="ABC_BtuC-like"/>
</dbReference>
<keyword evidence="6 8" id="KW-1133">Transmembrane helix</keyword>
<feature type="transmembrane region" description="Helical" evidence="8">
    <location>
        <begin position="202"/>
        <end position="221"/>
    </location>
</feature>
<evidence type="ECO:0000256" key="6">
    <source>
        <dbReference type="ARBA" id="ARBA00022989"/>
    </source>
</evidence>
<comment type="similarity">
    <text evidence="2">Belongs to the binding-protein-dependent transport system permease family. FecCD subfamily.</text>
</comment>
<gene>
    <name evidence="9" type="ORF">E6O51_17775</name>
</gene>
<organism evidence="9 10">
    <name type="scientific">Pseudothauera rhizosphaerae</name>
    <dbReference type="NCBI Taxonomy" id="2565932"/>
    <lineage>
        <taxon>Bacteria</taxon>
        <taxon>Pseudomonadati</taxon>
        <taxon>Pseudomonadota</taxon>
        <taxon>Betaproteobacteria</taxon>
        <taxon>Rhodocyclales</taxon>
        <taxon>Zoogloeaceae</taxon>
        <taxon>Pseudothauera</taxon>
    </lineage>
</organism>
<evidence type="ECO:0000256" key="7">
    <source>
        <dbReference type="ARBA" id="ARBA00023136"/>
    </source>
</evidence>
<dbReference type="OrthoDB" id="9782305at2"/>
<dbReference type="SUPFAM" id="SSF81345">
    <property type="entry name" value="ABC transporter involved in vitamin B12 uptake, BtuC"/>
    <property type="match status" value="1"/>
</dbReference>
<feature type="transmembrane region" description="Helical" evidence="8">
    <location>
        <begin position="246"/>
        <end position="273"/>
    </location>
</feature>
<dbReference type="Gene3D" id="1.10.3470.10">
    <property type="entry name" value="ABC transporter involved in vitamin B12 uptake, BtuC"/>
    <property type="match status" value="1"/>
</dbReference>
<dbReference type="GO" id="GO:0005886">
    <property type="term" value="C:plasma membrane"/>
    <property type="evidence" value="ECO:0007669"/>
    <property type="project" value="UniProtKB-SubCell"/>
</dbReference>
<sequence length="339" mass="34551">MSTARAQLAHVSLSAGRRRAWAVIAGLALAGALALVWALAAGELDIPARSVLGALFGGEQGMAADVVRHLRLPRAVAVYACGGLLAMAGALMQVLLRNPLADPYVLGVSGGAAVGALLAMLLGLAPMLVDGAAFAGALAAMLLVFGLAHGDGSWTQTRLLLTGVIVAAGCGAAITLMLALAPDARVHSMLFWLMGDASGATRPWPALVVMVAGLAAALPCARELNLLARGELAAQALGVQVRRLRYLLYVLASLLTAVAVTLVGSVGFVGLVVPHLVRFVIGNDQRLLLPAVALAGGALLTLADTAARTVIAPLQLPVGVLTALIGVPVFLFLLARHQR</sequence>
<feature type="transmembrane region" description="Helical" evidence="8">
    <location>
        <begin position="314"/>
        <end position="335"/>
    </location>
</feature>
<name>A0A4S4AEU0_9RHOO</name>
<dbReference type="Proteomes" id="UP000307956">
    <property type="component" value="Unassembled WGS sequence"/>
</dbReference>
<evidence type="ECO:0000256" key="2">
    <source>
        <dbReference type="ARBA" id="ARBA00007935"/>
    </source>
</evidence>
<comment type="caution">
    <text evidence="9">The sequence shown here is derived from an EMBL/GenBank/DDBJ whole genome shotgun (WGS) entry which is preliminary data.</text>
</comment>
<feature type="transmembrane region" description="Helical" evidence="8">
    <location>
        <begin position="160"/>
        <end position="182"/>
    </location>
</feature>
<evidence type="ECO:0000313" key="10">
    <source>
        <dbReference type="Proteomes" id="UP000307956"/>
    </source>
</evidence>
<dbReference type="GO" id="GO:0022857">
    <property type="term" value="F:transmembrane transporter activity"/>
    <property type="evidence" value="ECO:0007669"/>
    <property type="project" value="InterPro"/>
</dbReference>
<protein>
    <submittedName>
        <fullName evidence="9">Iron ABC transporter permease</fullName>
    </submittedName>
</protein>
<dbReference type="FunFam" id="1.10.3470.10:FF:000001">
    <property type="entry name" value="Vitamin B12 ABC transporter permease BtuC"/>
    <property type="match status" value="1"/>
</dbReference>
<dbReference type="CDD" id="cd06550">
    <property type="entry name" value="TM_ABC_iron-siderophores_like"/>
    <property type="match status" value="1"/>
</dbReference>
<dbReference type="EMBL" id="SSOD01000017">
    <property type="protein sequence ID" value="THF57678.1"/>
    <property type="molecule type" value="Genomic_DNA"/>
</dbReference>
<dbReference type="AlphaFoldDB" id="A0A4S4AEU0"/>
<feature type="transmembrane region" description="Helical" evidence="8">
    <location>
        <begin position="76"/>
        <end position="96"/>
    </location>
</feature>
<keyword evidence="5 8" id="KW-0812">Transmembrane</keyword>
<keyword evidence="3" id="KW-0813">Transport</keyword>
<evidence type="ECO:0000256" key="1">
    <source>
        <dbReference type="ARBA" id="ARBA00004651"/>
    </source>
</evidence>
<feature type="transmembrane region" description="Helical" evidence="8">
    <location>
        <begin position="103"/>
        <end position="125"/>
    </location>
</feature>
<dbReference type="PANTHER" id="PTHR30472">
    <property type="entry name" value="FERRIC ENTEROBACTIN TRANSPORT SYSTEM PERMEASE PROTEIN"/>
    <property type="match status" value="1"/>
</dbReference>
<dbReference type="Pfam" id="PF01032">
    <property type="entry name" value="FecCD"/>
    <property type="match status" value="1"/>
</dbReference>
<reference evidence="9 10" key="1">
    <citation type="submission" date="2019-04" db="EMBL/GenBank/DDBJ databases">
        <title>Azoarcus rhizosphaerae sp. nov. isolated from rhizosphere of Ficus religiosa.</title>
        <authorList>
            <person name="Lin S.-Y."/>
            <person name="Hameed A."/>
            <person name="Hsu Y.-H."/>
            <person name="Young C.-C."/>
        </authorList>
    </citation>
    <scope>NUCLEOTIDE SEQUENCE [LARGE SCALE GENOMIC DNA]</scope>
    <source>
        <strain evidence="9 10">CC-YHH848</strain>
    </source>
</reference>
<keyword evidence="7 8" id="KW-0472">Membrane</keyword>
<dbReference type="InterPro" id="IPR000522">
    <property type="entry name" value="ABC_transptr_permease_BtuC"/>
</dbReference>
<evidence type="ECO:0000313" key="9">
    <source>
        <dbReference type="EMBL" id="THF57678.1"/>
    </source>
</evidence>
<keyword evidence="10" id="KW-1185">Reference proteome</keyword>
<evidence type="ECO:0000256" key="4">
    <source>
        <dbReference type="ARBA" id="ARBA00022475"/>
    </source>
</evidence>
<feature type="transmembrane region" description="Helical" evidence="8">
    <location>
        <begin position="20"/>
        <end position="40"/>
    </location>
</feature>
<keyword evidence="4" id="KW-1003">Cell membrane</keyword>
<comment type="subcellular location">
    <subcellularLocation>
        <location evidence="1">Cell membrane</location>
        <topology evidence="1">Multi-pass membrane protein</topology>
    </subcellularLocation>
</comment>
<evidence type="ECO:0000256" key="8">
    <source>
        <dbReference type="SAM" id="Phobius"/>
    </source>
</evidence>
<dbReference type="PANTHER" id="PTHR30472:SF25">
    <property type="entry name" value="ABC TRANSPORTER PERMEASE PROTEIN MJ0876-RELATED"/>
    <property type="match status" value="1"/>
</dbReference>
<evidence type="ECO:0000256" key="5">
    <source>
        <dbReference type="ARBA" id="ARBA00022692"/>
    </source>
</evidence>
<proteinExistence type="inferred from homology"/>
<accession>A0A4S4AEU0</accession>
<evidence type="ECO:0000256" key="3">
    <source>
        <dbReference type="ARBA" id="ARBA00022448"/>
    </source>
</evidence>
<feature type="transmembrane region" description="Helical" evidence="8">
    <location>
        <begin position="131"/>
        <end position="148"/>
    </location>
</feature>
<dbReference type="RefSeq" id="WP_136386356.1">
    <property type="nucleotide sequence ID" value="NZ_SSOD01000017.1"/>
</dbReference>